<feature type="region of interest" description="Disordered" evidence="7">
    <location>
        <begin position="1057"/>
        <end position="1081"/>
    </location>
</feature>
<feature type="compositionally biased region" description="Polar residues" evidence="7">
    <location>
        <begin position="898"/>
        <end position="909"/>
    </location>
</feature>
<feature type="region of interest" description="Disordered" evidence="7">
    <location>
        <begin position="151"/>
        <end position="188"/>
    </location>
</feature>
<dbReference type="InterPro" id="IPR000679">
    <property type="entry name" value="Znf_GATA"/>
</dbReference>
<feature type="region of interest" description="Disordered" evidence="7">
    <location>
        <begin position="515"/>
        <end position="576"/>
    </location>
</feature>
<dbReference type="InterPro" id="IPR057558">
    <property type="entry name" value="Swc3_dom"/>
</dbReference>
<comment type="caution">
    <text evidence="9">The sequence shown here is derived from an EMBL/GenBank/DDBJ whole genome shotgun (WGS) entry which is preliminary data.</text>
</comment>
<feature type="compositionally biased region" description="Low complexity" evidence="7">
    <location>
        <begin position="1070"/>
        <end position="1081"/>
    </location>
</feature>
<dbReference type="EMBL" id="CAJVPK010000576">
    <property type="protein sequence ID" value="CAG8527816.1"/>
    <property type="molecule type" value="Genomic_DNA"/>
</dbReference>
<dbReference type="Gene3D" id="3.30.50.10">
    <property type="entry name" value="Erythroid Transcription Factor GATA-1, subunit A"/>
    <property type="match status" value="3"/>
</dbReference>
<dbReference type="AlphaFoldDB" id="A0A9N9AEQ2"/>
<dbReference type="Proteomes" id="UP000789706">
    <property type="component" value="Unassembled WGS sequence"/>
</dbReference>
<feature type="region of interest" description="Disordered" evidence="7">
    <location>
        <begin position="1"/>
        <end position="24"/>
    </location>
</feature>
<dbReference type="GO" id="GO:0000981">
    <property type="term" value="F:DNA-binding transcription factor activity, RNA polymerase II-specific"/>
    <property type="evidence" value="ECO:0007669"/>
    <property type="project" value="TreeGrafter"/>
</dbReference>
<feature type="compositionally biased region" description="Polar residues" evidence="7">
    <location>
        <begin position="937"/>
        <end position="949"/>
    </location>
</feature>
<feature type="compositionally biased region" description="Polar residues" evidence="7">
    <location>
        <begin position="10"/>
        <end position="20"/>
    </location>
</feature>
<dbReference type="PRINTS" id="PR00619">
    <property type="entry name" value="GATAZNFINGER"/>
</dbReference>
<feature type="region of interest" description="Disordered" evidence="7">
    <location>
        <begin position="717"/>
        <end position="744"/>
    </location>
</feature>
<evidence type="ECO:0000313" key="9">
    <source>
        <dbReference type="EMBL" id="CAG8527816.1"/>
    </source>
</evidence>
<evidence type="ECO:0000256" key="2">
    <source>
        <dbReference type="ARBA" id="ARBA00022723"/>
    </source>
</evidence>
<feature type="compositionally biased region" description="Low complexity" evidence="7">
    <location>
        <begin position="176"/>
        <end position="188"/>
    </location>
</feature>
<evidence type="ECO:0000256" key="4">
    <source>
        <dbReference type="ARBA" id="ARBA00022833"/>
    </source>
</evidence>
<feature type="domain" description="GATA-type" evidence="8">
    <location>
        <begin position="1001"/>
        <end position="1049"/>
    </location>
</feature>
<feature type="compositionally biased region" description="Low complexity" evidence="7">
    <location>
        <begin position="628"/>
        <end position="648"/>
    </location>
</feature>
<organism evidence="9 10">
    <name type="scientific">Diversispora eburnea</name>
    <dbReference type="NCBI Taxonomy" id="1213867"/>
    <lineage>
        <taxon>Eukaryota</taxon>
        <taxon>Fungi</taxon>
        <taxon>Fungi incertae sedis</taxon>
        <taxon>Mucoromycota</taxon>
        <taxon>Glomeromycotina</taxon>
        <taxon>Glomeromycetes</taxon>
        <taxon>Diversisporales</taxon>
        <taxon>Diversisporaceae</taxon>
        <taxon>Diversispora</taxon>
    </lineage>
</organism>
<evidence type="ECO:0000256" key="5">
    <source>
        <dbReference type="ARBA" id="ARBA00023242"/>
    </source>
</evidence>
<dbReference type="CDD" id="cd00202">
    <property type="entry name" value="ZnF_GATA"/>
    <property type="match status" value="2"/>
</dbReference>
<protein>
    <submittedName>
        <fullName evidence="9">6324_t:CDS:1</fullName>
    </submittedName>
</protein>
<dbReference type="GO" id="GO:0005634">
    <property type="term" value="C:nucleus"/>
    <property type="evidence" value="ECO:0007669"/>
    <property type="project" value="UniProtKB-SubCell"/>
</dbReference>
<keyword evidence="5" id="KW-0539">Nucleus</keyword>
<keyword evidence="10" id="KW-1185">Reference proteome</keyword>
<feature type="compositionally biased region" description="Low complexity" evidence="7">
    <location>
        <begin position="545"/>
        <end position="556"/>
    </location>
</feature>
<name>A0A9N9AEQ2_9GLOM</name>
<dbReference type="PROSITE" id="PS50114">
    <property type="entry name" value="GATA_ZN_FINGER_2"/>
    <property type="match status" value="3"/>
</dbReference>
<feature type="region of interest" description="Disordered" evidence="7">
    <location>
        <begin position="888"/>
        <end position="920"/>
    </location>
</feature>
<dbReference type="GO" id="GO:0000122">
    <property type="term" value="P:negative regulation of transcription by RNA polymerase II"/>
    <property type="evidence" value="ECO:0007669"/>
    <property type="project" value="TreeGrafter"/>
</dbReference>
<feature type="compositionally biased region" description="Low complexity" evidence="7">
    <location>
        <begin position="888"/>
        <end position="897"/>
    </location>
</feature>
<gene>
    <name evidence="9" type="ORF">DEBURN_LOCUS5989</name>
</gene>
<sequence length="1170" mass="127421">MSRKRAESLKSLSLPSATRPQTEKEMATMHNYRESGILLLSLTQSRQAWTSSILKKFSSKQDVVYHPALPENTCQVANVSLLGKCHITIGPHTFYDTKIYEAVYEKDAKNIEFQSGSSQSQTNSQFPTLIQTTSHPYVQLNNTQSIVATPSLSNSQTLPTKTNSYSATSRPIQPAIQPRPLSQSPQLQVPIQPRVVIPRIPTRSTPPNSIIPSSTVPILSNSIISSSISSSTTPTSSNSSIPSSIPSFTPFSTASLSSNINVQSINALMPTNTSLSTNGNVQNGPRTIPSPNLPALPANSQLTALMQTVLQTVNPTQILAIQEHLRQPQAATHMTQEQKNALIISRSRQIVRYEVLLEFKENKNDKWLFPKETILEALSMSEPYDVLASFYLPQNDEPTSGKQIHQPVTMHLTNLTQATWDALQKATNDVASVIQSMATKMNTKPPRVYLQHCLPCDYPEELLEAIGQKVSKLDGTLIIDTITSPKEKKRKKEDKEKDVEVEVVIETRSKDIKDGKDIDTEVPEISEGRATKKIKSTSKNTEGGRTTSRASTSSAPKKSKSVPNLAASSTSASSGGNKRCAYCFCKTTPMWRRGPDGAGTLCNACGVKWKQGKILQGPNASRTAEGDANNAASSSKSRKYSLSAVPSAKSKKKSGRSLSMSEGAGALTYIGNDDGREKVSETSGGGFTNSGSQRIGLGKRASTKKAITSTVLGEFAASPDAESPDNVTSPLRSPSVIPPSGLPTPQVTVVPTTLIPTSSRTTSITSQGIGVGGYPINLKLNSILFGTGGGSTYFSQPNCSAEVFENYLKVKLTKDGYEKTEVDIWKESIDFIAFENERDLATGFPILALQARVGESSSSVRNNGESRDLKTFLEKWLTTNNVILTSSRRNSADSSASTETMSSQTSPISNTPPTPKEYESNLSALQSAVSALVSAQTGRTQSIDSGSRATNHRESKRVGSKPPRQLQCFNCGIKNTPLWRRTPDRMHSLCNACAMADIQIQCANCGQTQTPLWRKNDKGQPLCNACGLYAKLHNRDRPIAMRKSKIQRRRRDWNKYGHIEEGHSNEESTETSSSYSGTNYSPKGPITLHTILPNQRPIAPMTMSPSLMAPALLTLATAATSIPGYIHQSFDDSDETKFKTLVDQMSKKQVEEVLKVLERRCEILKMALES</sequence>
<dbReference type="SMART" id="SM00401">
    <property type="entry name" value="ZnF_GATA"/>
    <property type="match status" value="3"/>
</dbReference>
<dbReference type="PANTHER" id="PTHR10071">
    <property type="entry name" value="TRANSCRIPTION FACTOR GATA FAMILY MEMBER"/>
    <property type="match status" value="1"/>
</dbReference>
<evidence type="ECO:0000256" key="7">
    <source>
        <dbReference type="SAM" id="MobiDB-lite"/>
    </source>
</evidence>
<dbReference type="OrthoDB" id="2162994at2759"/>
<reference evidence="9" key="1">
    <citation type="submission" date="2021-06" db="EMBL/GenBank/DDBJ databases">
        <authorList>
            <person name="Kallberg Y."/>
            <person name="Tangrot J."/>
            <person name="Rosling A."/>
        </authorList>
    </citation>
    <scope>NUCLEOTIDE SEQUENCE</scope>
    <source>
        <strain evidence="9">AZ414A</strain>
    </source>
</reference>
<evidence type="ECO:0000313" key="10">
    <source>
        <dbReference type="Proteomes" id="UP000789706"/>
    </source>
</evidence>
<dbReference type="InterPro" id="IPR013088">
    <property type="entry name" value="Znf_NHR/GATA"/>
</dbReference>
<dbReference type="PANTHER" id="PTHR10071:SF281">
    <property type="entry name" value="BOX A-BINDING FACTOR-RELATED"/>
    <property type="match status" value="1"/>
</dbReference>
<feature type="domain" description="GATA-type" evidence="8">
    <location>
        <begin position="574"/>
        <end position="610"/>
    </location>
</feature>
<evidence type="ECO:0000259" key="8">
    <source>
        <dbReference type="PROSITE" id="PS50114"/>
    </source>
</evidence>
<dbReference type="Pfam" id="PF00320">
    <property type="entry name" value="GATA"/>
    <property type="match status" value="3"/>
</dbReference>
<feature type="domain" description="GATA-type" evidence="8">
    <location>
        <begin position="966"/>
        <end position="995"/>
    </location>
</feature>
<accession>A0A9N9AEQ2</accession>
<dbReference type="InterPro" id="IPR039355">
    <property type="entry name" value="Transcription_factor_GATA"/>
</dbReference>
<feature type="region of interest" description="Disordered" evidence="7">
    <location>
        <begin position="936"/>
        <end position="962"/>
    </location>
</feature>
<dbReference type="GO" id="GO:0000978">
    <property type="term" value="F:RNA polymerase II cis-regulatory region sequence-specific DNA binding"/>
    <property type="evidence" value="ECO:0007669"/>
    <property type="project" value="TreeGrafter"/>
</dbReference>
<dbReference type="Pfam" id="PF24707">
    <property type="entry name" value="Swc3"/>
    <property type="match status" value="1"/>
</dbReference>
<dbReference type="SUPFAM" id="SSF57716">
    <property type="entry name" value="Glucocorticoid receptor-like (DNA-binding domain)"/>
    <property type="match status" value="3"/>
</dbReference>
<feature type="region of interest" description="Disordered" evidence="7">
    <location>
        <begin position="616"/>
        <end position="700"/>
    </location>
</feature>
<evidence type="ECO:0000256" key="1">
    <source>
        <dbReference type="ARBA" id="ARBA00004123"/>
    </source>
</evidence>
<comment type="subcellular location">
    <subcellularLocation>
        <location evidence="1">Nucleus</location>
    </subcellularLocation>
</comment>
<proteinExistence type="predicted"/>
<evidence type="ECO:0000256" key="3">
    <source>
        <dbReference type="ARBA" id="ARBA00022771"/>
    </source>
</evidence>
<dbReference type="PROSITE" id="PS00344">
    <property type="entry name" value="GATA_ZN_FINGER_1"/>
    <property type="match status" value="1"/>
</dbReference>
<keyword evidence="4" id="KW-0862">Zinc</keyword>
<dbReference type="GO" id="GO:0045944">
    <property type="term" value="P:positive regulation of transcription by RNA polymerase II"/>
    <property type="evidence" value="ECO:0007669"/>
    <property type="project" value="TreeGrafter"/>
</dbReference>
<feature type="compositionally biased region" description="Polar residues" evidence="7">
    <location>
        <begin position="151"/>
        <end position="171"/>
    </location>
</feature>
<dbReference type="GO" id="GO:0008270">
    <property type="term" value="F:zinc ion binding"/>
    <property type="evidence" value="ECO:0007669"/>
    <property type="project" value="UniProtKB-KW"/>
</dbReference>
<evidence type="ECO:0000256" key="6">
    <source>
        <dbReference type="PROSITE-ProRule" id="PRU00094"/>
    </source>
</evidence>
<feature type="compositionally biased region" description="Basic and acidic residues" evidence="7">
    <location>
        <begin position="1057"/>
        <end position="1066"/>
    </location>
</feature>
<keyword evidence="2" id="KW-0479">Metal-binding</keyword>
<keyword evidence="3 6" id="KW-0863">Zinc-finger</keyword>